<accession>A0A966G2R5</accession>
<dbReference type="SUPFAM" id="SSF53850">
    <property type="entry name" value="Periplasmic binding protein-like II"/>
    <property type="match status" value="1"/>
</dbReference>
<dbReference type="GO" id="GO:0005891">
    <property type="term" value="C:voltage-gated calcium channel complex"/>
    <property type="evidence" value="ECO:0007669"/>
    <property type="project" value="TreeGrafter"/>
</dbReference>
<dbReference type="PANTHER" id="PTHR10166">
    <property type="entry name" value="VOLTAGE-DEPENDENT CALCIUM CHANNEL SUBUNIT ALPHA-2/DELTA-RELATED"/>
    <property type="match status" value="1"/>
</dbReference>
<evidence type="ECO:0000313" key="2">
    <source>
        <dbReference type="EMBL" id="NCS59159.1"/>
    </source>
</evidence>
<proteinExistence type="predicted"/>
<reference evidence="2" key="1">
    <citation type="journal article" date="2019" name="Mol. Ecol.">
        <title>Genome evolution and host-microbiome shifts correspond with intraspecific niche divergence within harmful algal bloom-forming Microcystis aeruginosa.</title>
        <authorList>
            <person name="Jackrel S.L."/>
            <person name="White J.D."/>
            <person name="Evans J.T."/>
            <person name="Buffin K."/>
            <person name="Hayden K."/>
            <person name="Sarnelle O."/>
            <person name="Denef V.J."/>
        </authorList>
    </citation>
    <scope>NUCLEOTIDE SEQUENCE</scope>
    <source>
        <strain evidence="2">G11-04</strain>
    </source>
</reference>
<dbReference type="Pfam" id="PF00092">
    <property type="entry name" value="VWA"/>
    <property type="match status" value="1"/>
</dbReference>
<dbReference type="PANTHER" id="PTHR10166:SF37">
    <property type="entry name" value="STOLID, ISOFORM H"/>
    <property type="match status" value="1"/>
</dbReference>
<dbReference type="Gene3D" id="3.40.50.410">
    <property type="entry name" value="von Willebrand factor, type A domain"/>
    <property type="match status" value="1"/>
</dbReference>
<dbReference type="InterPro" id="IPR006059">
    <property type="entry name" value="SBP"/>
</dbReference>
<dbReference type="GO" id="GO:0005245">
    <property type="term" value="F:voltage-gated calcium channel activity"/>
    <property type="evidence" value="ECO:0007669"/>
    <property type="project" value="TreeGrafter"/>
</dbReference>
<feature type="domain" description="VWFA" evidence="1">
    <location>
        <begin position="384"/>
        <end position="560"/>
    </location>
</feature>
<dbReference type="Proteomes" id="UP000799330">
    <property type="component" value="Unassembled WGS sequence"/>
</dbReference>
<organism evidence="2 3">
    <name type="scientific">Microcystis aeruginosa G11-04</name>
    <dbReference type="NCBI Taxonomy" id="2685956"/>
    <lineage>
        <taxon>Bacteria</taxon>
        <taxon>Bacillati</taxon>
        <taxon>Cyanobacteriota</taxon>
        <taxon>Cyanophyceae</taxon>
        <taxon>Oscillatoriophycideae</taxon>
        <taxon>Chroococcales</taxon>
        <taxon>Microcystaceae</taxon>
        <taxon>Microcystis</taxon>
    </lineage>
</organism>
<sequence>MSYQIRRKFIVILGLVILSSCGSSDPRANGIEVKFLVGSALKDFCDQAAEKLNRQNPKLENGKPYYLKCEAKGSGDVVSDVVSLATQLKQGSLPADAPDFPTLISVDGEIYQAQLQSQVAALFPGQNYIPGVADAALLTSSPMVFMVPSDLARGVRQQSDLYKSLLTAKTHKDLAPDNQSLPLYFVMGAPIRSNSGLQSLVAQFAAVSGKRPEDLTVSDVQKYQPKVREIQSKITRYGVSTGQIANDMAKNGPFWASIASVYESSVIEANAGRGGTGTRFEAIYPKATFTSNMRAILPNAPWVSTDEKAAAEKTIEFLRSTEVQKIATELGLRPGVPGLELGTKFSAEYGVDPNARYDSLRSPKPEVVEAMLQSWREYAKKPSLVVIVVDSSGSMLGDKLPSVQSTLNSYINSLGEKEKVALIDFDSAIRPPVLVDGTPAGKERGLQFVSGLQAGGGTALYDATLYARNWLEQNLRPDAINAIVVLTDGEDSGSKHPLDFLAQELAKSGFASDKRVAVFTIGYGNEGEFNPEVLKTIADKNGGYYRKGDPETISTVMGDLQLEF</sequence>
<dbReference type="InterPro" id="IPR036465">
    <property type="entry name" value="vWFA_dom_sf"/>
</dbReference>
<evidence type="ECO:0000313" key="3">
    <source>
        <dbReference type="Proteomes" id="UP000799330"/>
    </source>
</evidence>
<protein>
    <submittedName>
        <fullName evidence="2">VWA domain-containing protein</fullName>
    </submittedName>
</protein>
<evidence type="ECO:0000259" key="1">
    <source>
        <dbReference type="PROSITE" id="PS50234"/>
    </source>
</evidence>
<dbReference type="InterPro" id="IPR002035">
    <property type="entry name" value="VWF_A"/>
</dbReference>
<gene>
    <name evidence="2" type="ORF">GPJ16_20790</name>
</gene>
<dbReference type="AlphaFoldDB" id="A0A966G2R5"/>
<dbReference type="InterPro" id="IPR051173">
    <property type="entry name" value="Ca_channel_alpha-2/delta"/>
</dbReference>
<dbReference type="Pfam" id="PF13416">
    <property type="entry name" value="SBP_bac_8"/>
    <property type="match status" value="1"/>
</dbReference>
<name>A0A966G2R5_MICAE</name>
<dbReference type="Gene3D" id="3.40.190.10">
    <property type="entry name" value="Periplasmic binding protein-like II"/>
    <property type="match status" value="1"/>
</dbReference>
<dbReference type="PROSITE" id="PS51257">
    <property type="entry name" value="PROKAR_LIPOPROTEIN"/>
    <property type="match status" value="1"/>
</dbReference>
<dbReference type="PROSITE" id="PS50234">
    <property type="entry name" value="VWFA"/>
    <property type="match status" value="1"/>
</dbReference>
<dbReference type="SUPFAM" id="SSF53300">
    <property type="entry name" value="vWA-like"/>
    <property type="match status" value="1"/>
</dbReference>
<comment type="caution">
    <text evidence="2">The sequence shown here is derived from an EMBL/GenBank/DDBJ whole genome shotgun (WGS) entry which is preliminary data.</text>
</comment>
<dbReference type="SMART" id="SM00327">
    <property type="entry name" value="VWA"/>
    <property type="match status" value="1"/>
</dbReference>
<dbReference type="EMBL" id="JAADAI010000375">
    <property type="protein sequence ID" value="NCS59159.1"/>
    <property type="molecule type" value="Genomic_DNA"/>
</dbReference>